<keyword evidence="5 8" id="KW-0460">Magnesium</keyword>
<evidence type="ECO:0000256" key="5">
    <source>
        <dbReference type="ARBA" id="ARBA00022842"/>
    </source>
</evidence>
<evidence type="ECO:0000256" key="2">
    <source>
        <dbReference type="ARBA" id="ARBA00009749"/>
    </source>
</evidence>
<dbReference type="Gene3D" id="1.25.60.10">
    <property type="entry name" value="MgtE N-terminal domain-like"/>
    <property type="match status" value="1"/>
</dbReference>
<keyword evidence="6 8" id="KW-1133">Transmembrane helix</keyword>
<keyword evidence="8" id="KW-1003">Cell membrane</keyword>
<accession>A0A6N7W7Z3</accession>
<dbReference type="GO" id="GO:0046872">
    <property type="term" value="F:metal ion binding"/>
    <property type="evidence" value="ECO:0007669"/>
    <property type="project" value="UniProtKB-KW"/>
</dbReference>
<evidence type="ECO:0000256" key="8">
    <source>
        <dbReference type="RuleBase" id="RU362011"/>
    </source>
</evidence>
<feature type="transmembrane region" description="Helical" evidence="8">
    <location>
        <begin position="438"/>
        <end position="461"/>
    </location>
</feature>
<comment type="similarity">
    <text evidence="2 8">Belongs to the SLC41A transporter family.</text>
</comment>
<dbReference type="SUPFAM" id="SSF158791">
    <property type="entry name" value="MgtE N-terminal domain-like"/>
    <property type="match status" value="1"/>
</dbReference>
<keyword evidence="11" id="KW-1185">Reference proteome</keyword>
<dbReference type="Gene3D" id="1.10.357.20">
    <property type="entry name" value="SLC41 divalent cation transporters, integral membrane domain"/>
    <property type="match status" value="1"/>
</dbReference>
<keyword evidence="3 8" id="KW-0813">Transport</keyword>
<dbReference type="InterPro" id="IPR006668">
    <property type="entry name" value="Mg_transptr_MgtE_intracell_dom"/>
</dbReference>
<dbReference type="AlphaFoldDB" id="A0A6N7W7Z3"/>
<evidence type="ECO:0000313" key="11">
    <source>
        <dbReference type="Proteomes" id="UP000470875"/>
    </source>
</evidence>
<keyword evidence="4 8" id="KW-0812">Transmembrane</keyword>
<feature type="transmembrane region" description="Helical" evidence="8">
    <location>
        <begin position="325"/>
        <end position="352"/>
    </location>
</feature>
<dbReference type="Pfam" id="PF01769">
    <property type="entry name" value="MgtE"/>
    <property type="match status" value="1"/>
</dbReference>
<dbReference type="EMBL" id="VULO01000007">
    <property type="protein sequence ID" value="MSS84386.1"/>
    <property type="molecule type" value="Genomic_DNA"/>
</dbReference>
<comment type="subcellular location">
    <subcellularLocation>
        <location evidence="8">Cell membrane</location>
        <topology evidence="8">Multi-pass membrane protein</topology>
    </subcellularLocation>
    <subcellularLocation>
        <location evidence="1">Membrane</location>
        <topology evidence="1">Multi-pass membrane protein</topology>
    </subcellularLocation>
</comment>
<dbReference type="SUPFAM" id="SSF161093">
    <property type="entry name" value="MgtE membrane domain-like"/>
    <property type="match status" value="1"/>
</dbReference>
<dbReference type="PANTHER" id="PTHR41394:SF8">
    <property type="entry name" value="MAGNESIUM TRANSPORTER MGTE"/>
    <property type="match status" value="1"/>
</dbReference>
<keyword evidence="8" id="KW-0479">Metal-binding</keyword>
<dbReference type="SUPFAM" id="SSF54631">
    <property type="entry name" value="CBS-domain pair"/>
    <property type="match status" value="1"/>
</dbReference>
<evidence type="ECO:0000259" key="9">
    <source>
        <dbReference type="SMART" id="SM00924"/>
    </source>
</evidence>
<evidence type="ECO:0000256" key="3">
    <source>
        <dbReference type="ARBA" id="ARBA00022448"/>
    </source>
</evidence>
<sequence>MFRKTFHPRSIEGRPSVPKTLVEAIDVSTSKAISLWLAETGHDQRDYELQALEPDQAEALSYLLTPESAEELLDTVSPHTAWRFLQKLDQARAAALLDTLDSDDAARIIELMDEQEKQEVLLAMEHAQSASVRGLLAWPEDTAGSRMRPDFLYVHPDSTVQKAVEVARVDPDDLEQGVFVTVLEKEGQRLVGWLSPAALVLGRRDQPVSTLMTPVSKVKQWALGPLDDQEHVARKLRDHDSGVVPVMDGDFLLGVLTDDTVSDIMNEEATEDAERQGGSAPLDIPYMQASPWLLWKKRAPWLLVLFVAEMYTGTVMKAFEDEIAALASLAFFIPLLIGTGGNVGTQITTTLIRTMAQDGVRLRDIGRVLGKELVTGILLAGTLAIAGAIRAWTLGVMWYVILTVTLSLAAIVLWSTLIASVLPLLLKKIGLDPAVVSGPMIATIVDGTGLMIYFLIAKALIPIL</sequence>
<feature type="transmembrane region" description="Helical" evidence="8">
    <location>
        <begin position="373"/>
        <end position="392"/>
    </location>
</feature>
<evidence type="ECO:0000256" key="7">
    <source>
        <dbReference type="ARBA" id="ARBA00023136"/>
    </source>
</evidence>
<evidence type="ECO:0000256" key="4">
    <source>
        <dbReference type="ARBA" id="ARBA00022692"/>
    </source>
</evidence>
<comment type="caution">
    <text evidence="8">Lacks conserved residue(s) required for the propagation of feature annotation.</text>
</comment>
<dbReference type="Gene3D" id="3.10.580.10">
    <property type="entry name" value="CBS-domain"/>
    <property type="match status" value="1"/>
</dbReference>
<evidence type="ECO:0000313" key="10">
    <source>
        <dbReference type="EMBL" id="MSS84386.1"/>
    </source>
</evidence>
<evidence type="ECO:0000256" key="6">
    <source>
        <dbReference type="ARBA" id="ARBA00022989"/>
    </source>
</evidence>
<proteinExistence type="inferred from homology"/>
<gene>
    <name evidence="10" type="primary">mgtE</name>
    <name evidence="10" type="ORF">FYJ24_06345</name>
</gene>
<name>A0A6N7W7Z3_9ACTO</name>
<reference evidence="10 11" key="1">
    <citation type="submission" date="2019-08" db="EMBL/GenBank/DDBJ databases">
        <title>In-depth cultivation of the pig gut microbiome towards novel bacterial diversity and tailored functional studies.</title>
        <authorList>
            <person name="Wylensek D."/>
            <person name="Hitch T.C.A."/>
            <person name="Clavel T."/>
        </authorList>
    </citation>
    <scope>NUCLEOTIDE SEQUENCE [LARGE SCALE GENOMIC DNA]</scope>
    <source>
        <strain evidence="10 11">WB03_NA08</strain>
    </source>
</reference>
<dbReference type="InterPro" id="IPR006669">
    <property type="entry name" value="MgtE_transporter"/>
</dbReference>
<dbReference type="SMART" id="SM00924">
    <property type="entry name" value="MgtE_N"/>
    <property type="match status" value="1"/>
</dbReference>
<keyword evidence="7 8" id="KW-0472">Membrane</keyword>
<dbReference type="Proteomes" id="UP000470875">
    <property type="component" value="Unassembled WGS sequence"/>
</dbReference>
<comment type="function">
    <text evidence="8">Acts as a magnesium transporter.</text>
</comment>
<comment type="caution">
    <text evidence="10">The sequence shown here is derived from an EMBL/GenBank/DDBJ whole genome shotgun (WGS) entry which is preliminary data.</text>
</comment>
<protein>
    <recommendedName>
        <fullName evidence="8">Magnesium transporter MgtE</fullName>
    </recommendedName>
</protein>
<dbReference type="GO" id="GO:0015095">
    <property type="term" value="F:magnesium ion transmembrane transporter activity"/>
    <property type="evidence" value="ECO:0007669"/>
    <property type="project" value="UniProtKB-UniRule"/>
</dbReference>
<dbReference type="NCBIfam" id="TIGR00400">
    <property type="entry name" value="mgtE"/>
    <property type="match status" value="1"/>
</dbReference>
<dbReference type="Pfam" id="PF03448">
    <property type="entry name" value="MgtE_N"/>
    <property type="match status" value="1"/>
</dbReference>
<evidence type="ECO:0000256" key="1">
    <source>
        <dbReference type="ARBA" id="ARBA00004141"/>
    </source>
</evidence>
<dbReference type="GO" id="GO:0005886">
    <property type="term" value="C:plasma membrane"/>
    <property type="evidence" value="ECO:0007669"/>
    <property type="project" value="UniProtKB-SubCell"/>
</dbReference>
<dbReference type="InterPro" id="IPR036739">
    <property type="entry name" value="SLC41_membr_dom_sf"/>
</dbReference>
<comment type="subunit">
    <text evidence="8">Homodimer.</text>
</comment>
<dbReference type="InterPro" id="IPR046342">
    <property type="entry name" value="CBS_dom_sf"/>
</dbReference>
<dbReference type="InterPro" id="IPR038076">
    <property type="entry name" value="MgtE_N_sf"/>
</dbReference>
<dbReference type="InterPro" id="IPR006667">
    <property type="entry name" value="SLC41_membr_dom"/>
</dbReference>
<feature type="domain" description="Magnesium transporter MgtE intracellular" evidence="9">
    <location>
        <begin position="40"/>
        <end position="143"/>
    </location>
</feature>
<organism evidence="10 11">
    <name type="scientific">Scrofimicrobium canadense</name>
    <dbReference type="NCBI Taxonomy" id="2652290"/>
    <lineage>
        <taxon>Bacteria</taxon>
        <taxon>Bacillati</taxon>
        <taxon>Actinomycetota</taxon>
        <taxon>Actinomycetes</taxon>
        <taxon>Actinomycetales</taxon>
        <taxon>Actinomycetaceae</taxon>
        <taxon>Scrofimicrobium</taxon>
    </lineage>
</organism>
<dbReference type="PANTHER" id="PTHR41394">
    <property type="entry name" value="MAGNESIUM TRANSPORTER MGTE"/>
    <property type="match status" value="1"/>
</dbReference>
<feature type="transmembrane region" description="Helical" evidence="8">
    <location>
        <begin position="398"/>
        <end position="426"/>
    </location>
</feature>
<dbReference type="RefSeq" id="WP_154544715.1">
    <property type="nucleotide sequence ID" value="NZ_VULO01000007.1"/>
</dbReference>